<dbReference type="AlphaFoldDB" id="A0A2K6VI63"/>
<evidence type="ECO:0000256" key="2">
    <source>
        <dbReference type="SAM" id="MobiDB-lite"/>
    </source>
</evidence>
<dbReference type="EMBL" id="CMVM020000351">
    <property type="status" value="NOT_ANNOTATED_CDS"/>
    <property type="molecule type" value="Genomic_DNA"/>
</dbReference>
<evidence type="ECO:0000256" key="1">
    <source>
        <dbReference type="SAM" id="Coils"/>
    </source>
</evidence>
<accession>A0A2K6VI63</accession>
<name>A0A2K6VI63_ONCVO</name>
<sequence length="451" mass="49733">MDNAISKATVVIDDFDEETWLVEPPNLPTQSNNPQGSGGITEWLQGAAMNVDFQTRSALSRKIASQAARKKKRIEKLREKAESVNGHRQRHLAQVQEELLEMNQSYSDDDEKEDLKEERFVPKRNDNCVLIVDKNLSKQHLDKSYGNMEYQEQQQGISGITVSSVLSSLPIENMTVTSNDDNDDNDEFYDASSDFNNVPLSFATTTTVIDTANIGSSQNDSREKAISHESSLAAVNEYIEPFADSSANSVGLLSSSGSYHEARQVRQANTARVSPIIAQNVISQRSSLLNKSKSPFGSTKSHSPQPDLKDIKSIVERQEAELREELSRLKSNVQGDITNKMLSSNTRTAGTTALISSKSIEFGANGAKLSAVAASSPVFHTATRLPIPTRKCFGRSLIPAPRPSVLSRSTIRGLADSSKPSLPLSQHIYDETRSEYGDTSRNEQLWTDECF</sequence>
<dbReference type="EnsemblMetazoa" id="OVOC11313.1">
    <property type="protein sequence ID" value="OVOC11313.1"/>
    <property type="gene ID" value="WBGene00248122"/>
</dbReference>
<protein>
    <submittedName>
        <fullName evidence="3">Uncharacterized protein</fullName>
    </submittedName>
</protein>
<feature type="compositionally biased region" description="Polar residues" evidence="2">
    <location>
        <begin position="288"/>
        <end position="304"/>
    </location>
</feature>
<feature type="region of interest" description="Disordered" evidence="2">
    <location>
        <begin position="288"/>
        <end position="307"/>
    </location>
</feature>
<evidence type="ECO:0000313" key="4">
    <source>
        <dbReference type="Proteomes" id="UP000024404"/>
    </source>
</evidence>
<dbReference type="EnsemblMetazoa" id="OVOC11313.2">
    <property type="protein sequence ID" value="OVOC11313.2"/>
    <property type="gene ID" value="WBGene00248122"/>
</dbReference>
<proteinExistence type="predicted"/>
<keyword evidence="4" id="KW-1185">Reference proteome</keyword>
<organism evidence="3 4">
    <name type="scientific">Onchocerca volvulus</name>
    <dbReference type="NCBI Taxonomy" id="6282"/>
    <lineage>
        <taxon>Eukaryota</taxon>
        <taxon>Metazoa</taxon>
        <taxon>Ecdysozoa</taxon>
        <taxon>Nematoda</taxon>
        <taxon>Chromadorea</taxon>
        <taxon>Rhabditida</taxon>
        <taxon>Spirurina</taxon>
        <taxon>Spiruromorpha</taxon>
        <taxon>Filarioidea</taxon>
        <taxon>Onchocercidae</taxon>
        <taxon>Onchocerca</taxon>
    </lineage>
</organism>
<evidence type="ECO:0000313" key="3">
    <source>
        <dbReference type="EnsemblMetazoa" id="OVOC11313.2"/>
    </source>
</evidence>
<dbReference type="Proteomes" id="UP000024404">
    <property type="component" value="Unassembled WGS sequence"/>
</dbReference>
<reference evidence="4" key="1">
    <citation type="submission" date="2013-10" db="EMBL/GenBank/DDBJ databases">
        <title>Genome sequencing of Onchocerca volvulus.</title>
        <authorList>
            <person name="Cotton J."/>
            <person name="Tsai J."/>
            <person name="Stanley E."/>
            <person name="Tracey A."/>
            <person name="Holroyd N."/>
            <person name="Lustigman S."/>
            <person name="Berriman M."/>
        </authorList>
    </citation>
    <scope>NUCLEOTIDE SEQUENCE</scope>
</reference>
<keyword evidence="1" id="KW-0175">Coiled coil</keyword>
<dbReference type="STRING" id="6282.A0A2K6VI63"/>
<feature type="coiled-coil region" evidence="1">
    <location>
        <begin position="60"/>
        <end position="87"/>
    </location>
</feature>
<reference evidence="3" key="2">
    <citation type="submission" date="2018-02" db="UniProtKB">
        <authorList>
            <consortium name="EnsemblMetazoa"/>
        </authorList>
    </citation>
    <scope>IDENTIFICATION</scope>
</reference>